<name>A0A5D2F0M5_GOSDA</name>
<feature type="signal peptide" evidence="1">
    <location>
        <begin position="1"/>
        <end position="19"/>
    </location>
</feature>
<gene>
    <name evidence="2" type="ORF">ES288_A10G201100v1</name>
</gene>
<proteinExistence type="predicted"/>
<dbReference type="AlphaFoldDB" id="A0A5D2F0M5"/>
<dbReference type="EMBL" id="CM017697">
    <property type="protein sequence ID" value="TYG99513.1"/>
    <property type="molecule type" value="Genomic_DNA"/>
</dbReference>
<keyword evidence="3" id="KW-1185">Reference proteome</keyword>
<evidence type="ECO:0000313" key="3">
    <source>
        <dbReference type="Proteomes" id="UP000323506"/>
    </source>
</evidence>
<sequence>MPFFSLSLILASTLHHALKGVKMINTLFPCPLEWSGCLDFSSPVIYILALNSEE</sequence>
<dbReference type="Proteomes" id="UP000323506">
    <property type="component" value="Chromosome A10"/>
</dbReference>
<organism evidence="2 3">
    <name type="scientific">Gossypium darwinii</name>
    <name type="common">Darwin's cotton</name>
    <name type="synonym">Gossypium barbadense var. darwinii</name>
    <dbReference type="NCBI Taxonomy" id="34276"/>
    <lineage>
        <taxon>Eukaryota</taxon>
        <taxon>Viridiplantae</taxon>
        <taxon>Streptophyta</taxon>
        <taxon>Embryophyta</taxon>
        <taxon>Tracheophyta</taxon>
        <taxon>Spermatophyta</taxon>
        <taxon>Magnoliopsida</taxon>
        <taxon>eudicotyledons</taxon>
        <taxon>Gunneridae</taxon>
        <taxon>Pentapetalae</taxon>
        <taxon>rosids</taxon>
        <taxon>malvids</taxon>
        <taxon>Malvales</taxon>
        <taxon>Malvaceae</taxon>
        <taxon>Malvoideae</taxon>
        <taxon>Gossypium</taxon>
    </lineage>
</organism>
<keyword evidence="1" id="KW-0732">Signal</keyword>
<evidence type="ECO:0000256" key="1">
    <source>
        <dbReference type="SAM" id="SignalP"/>
    </source>
</evidence>
<evidence type="ECO:0000313" key="2">
    <source>
        <dbReference type="EMBL" id="TYG99513.1"/>
    </source>
</evidence>
<protein>
    <submittedName>
        <fullName evidence="2">Uncharacterized protein</fullName>
    </submittedName>
</protein>
<feature type="chain" id="PRO_5022918377" evidence="1">
    <location>
        <begin position="20"/>
        <end position="54"/>
    </location>
</feature>
<reference evidence="2 3" key="1">
    <citation type="submission" date="2019-06" db="EMBL/GenBank/DDBJ databases">
        <title>WGS assembly of Gossypium darwinii.</title>
        <authorList>
            <person name="Chen Z.J."/>
            <person name="Sreedasyam A."/>
            <person name="Ando A."/>
            <person name="Song Q."/>
            <person name="De L."/>
            <person name="Hulse-Kemp A."/>
            <person name="Ding M."/>
            <person name="Ye W."/>
            <person name="Kirkbride R."/>
            <person name="Jenkins J."/>
            <person name="Plott C."/>
            <person name="Lovell J."/>
            <person name="Lin Y.-M."/>
            <person name="Vaughn R."/>
            <person name="Liu B."/>
            <person name="Li W."/>
            <person name="Simpson S."/>
            <person name="Scheffler B."/>
            <person name="Saski C."/>
            <person name="Grover C."/>
            <person name="Hu G."/>
            <person name="Conover J."/>
            <person name="Carlson J."/>
            <person name="Shu S."/>
            <person name="Boston L."/>
            <person name="Williams M."/>
            <person name="Peterson D."/>
            <person name="Mcgee K."/>
            <person name="Jones D."/>
            <person name="Wendel J."/>
            <person name="Stelly D."/>
            <person name="Grimwood J."/>
            <person name="Schmutz J."/>
        </authorList>
    </citation>
    <scope>NUCLEOTIDE SEQUENCE [LARGE SCALE GENOMIC DNA]</scope>
    <source>
        <strain evidence="2">1808015.09</strain>
    </source>
</reference>
<accession>A0A5D2F0M5</accession>